<dbReference type="Gene3D" id="1.10.510.10">
    <property type="entry name" value="Transferase(Phosphotransferase) domain 1"/>
    <property type="match status" value="1"/>
</dbReference>
<proteinExistence type="predicted"/>
<reference evidence="5" key="3">
    <citation type="submission" date="2025-09" db="UniProtKB">
        <authorList>
            <consortium name="Ensembl"/>
        </authorList>
    </citation>
    <scope>IDENTIFICATION</scope>
</reference>
<evidence type="ECO:0000256" key="2">
    <source>
        <dbReference type="ARBA" id="ARBA00022741"/>
    </source>
</evidence>
<keyword evidence="2" id="KW-0547">Nucleotide-binding</keyword>
<protein>
    <recommendedName>
        <fullName evidence="4">Protein kinase domain-containing protein</fullName>
    </recommendedName>
</protein>
<dbReference type="InterPro" id="IPR000719">
    <property type="entry name" value="Prot_kinase_dom"/>
</dbReference>
<dbReference type="AlphaFoldDB" id="A0AAY5F4E7"/>
<reference evidence="5 6" key="1">
    <citation type="submission" date="2020-05" db="EMBL/GenBank/DDBJ databases">
        <title>Electrophorus electricus (electric eel) genome, fEleEle1, primary haplotype.</title>
        <authorList>
            <person name="Myers G."/>
            <person name="Meyer A."/>
            <person name="Fedrigo O."/>
            <person name="Formenti G."/>
            <person name="Rhie A."/>
            <person name="Tracey A."/>
            <person name="Sims Y."/>
            <person name="Jarvis E.D."/>
        </authorList>
    </citation>
    <scope>NUCLEOTIDE SEQUENCE [LARGE SCALE GENOMIC DNA]</scope>
</reference>
<dbReference type="PANTHER" id="PTHR24055">
    <property type="entry name" value="MITOGEN-ACTIVATED PROTEIN KINASE"/>
    <property type="match status" value="1"/>
</dbReference>
<keyword evidence="6" id="KW-1185">Reference proteome</keyword>
<name>A0AAY5F4E7_ELEEL</name>
<dbReference type="Proteomes" id="UP000314983">
    <property type="component" value="Chromosome 22"/>
</dbReference>
<dbReference type="InterPro" id="IPR011009">
    <property type="entry name" value="Kinase-like_dom_sf"/>
</dbReference>
<dbReference type="PROSITE" id="PS00108">
    <property type="entry name" value="PROTEIN_KINASE_ST"/>
    <property type="match status" value="1"/>
</dbReference>
<organism evidence="5 6">
    <name type="scientific">Electrophorus electricus</name>
    <name type="common">Electric eel</name>
    <name type="synonym">Gymnotus electricus</name>
    <dbReference type="NCBI Taxonomy" id="8005"/>
    <lineage>
        <taxon>Eukaryota</taxon>
        <taxon>Metazoa</taxon>
        <taxon>Chordata</taxon>
        <taxon>Craniata</taxon>
        <taxon>Vertebrata</taxon>
        <taxon>Euteleostomi</taxon>
        <taxon>Actinopterygii</taxon>
        <taxon>Neopterygii</taxon>
        <taxon>Teleostei</taxon>
        <taxon>Ostariophysi</taxon>
        <taxon>Gymnotiformes</taxon>
        <taxon>Gymnotoidei</taxon>
        <taxon>Gymnotidae</taxon>
        <taxon>Electrophorus</taxon>
    </lineage>
</organism>
<dbReference type="PROSITE" id="PS50011">
    <property type="entry name" value="PROTEIN_KINASE_DOM"/>
    <property type="match status" value="1"/>
</dbReference>
<keyword evidence="3" id="KW-0067">ATP-binding</keyword>
<dbReference type="SMART" id="SM00220">
    <property type="entry name" value="S_TKc"/>
    <property type="match status" value="1"/>
</dbReference>
<feature type="domain" description="Protein kinase" evidence="4">
    <location>
        <begin position="1"/>
        <end position="196"/>
    </location>
</feature>
<dbReference type="Pfam" id="PF00069">
    <property type="entry name" value="Pkinase"/>
    <property type="match status" value="1"/>
</dbReference>
<dbReference type="Gene3D" id="3.30.200.20">
    <property type="entry name" value="Phosphorylase Kinase, domain 1"/>
    <property type="match status" value="1"/>
</dbReference>
<evidence type="ECO:0000313" key="6">
    <source>
        <dbReference type="Proteomes" id="UP000314983"/>
    </source>
</evidence>
<reference evidence="5" key="2">
    <citation type="submission" date="2025-08" db="UniProtKB">
        <authorList>
            <consortium name="Ensembl"/>
        </authorList>
    </citation>
    <scope>IDENTIFICATION</scope>
</reference>
<accession>A0AAY5F4E7</accession>
<comment type="cofactor">
    <cofactor evidence="1">
        <name>Mg(2+)</name>
        <dbReference type="ChEBI" id="CHEBI:18420"/>
    </cofactor>
</comment>
<dbReference type="GeneTree" id="ENSGT00940000160368"/>
<sequence>MLKQLRHENLVNLLEVWKKKKRWYLVFEFVECTVLDELEQILDAIAFCHQHNIIHRDIKPENVLVSQHEVIKVCDFGFARTMSAVAREVYTDYVATRWYRAPELLVGDTKYDKAVDIWAIGCFGECFTQILTECGGCVKRTAGHSETSLCHNAGKTRADVRLPELRNTLLPQHRAESRHVCVCACVRACARVCVRA</sequence>
<dbReference type="InterPro" id="IPR008271">
    <property type="entry name" value="Ser/Thr_kinase_AS"/>
</dbReference>
<evidence type="ECO:0000256" key="1">
    <source>
        <dbReference type="ARBA" id="ARBA00001946"/>
    </source>
</evidence>
<dbReference type="GO" id="GO:0004672">
    <property type="term" value="F:protein kinase activity"/>
    <property type="evidence" value="ECO:0007669"/>
    <property type="project" value="InterPro"/>
</dbReference>
<dbReference type="SUPFAM" id="SSF56112">
    <property type="entry name" value="Protein kinase-like (PK-like)"/>
    <property type="match status" value="1"/>
</dbReference>
<dbReference type="GO" id="GO:0005524">
    <property type="term" value="F:ATP binding"/>
    <property type="evidence" value="ECO:0007669"/>
    <property type="project" value="UniProtKB-KW"/>
</dbReference>
<evidence type="ECO:0000259" key="4">
    <source>
        <dbReference type="PROSITE" id="PS50011"/>
    </source>
</evidence>
<dbReference type="Ensembl" id="ENSEEET00000056700.1">
    <property type="protein sequence ID" value="ENSEEEP00000063835.1"/>
    <property type="gene ID" value="ENSEEEG00000006115.2"/>
</dbReference>
<evidence type="ECO:0000313" key="5">
    <source>
        <dbReference type="Ensembl" id="ENSEEEP00000063835.1"/>
    </source>
</evidence>
<dbReference type="InterPro" id="IPR050117">
    <property type="entry name" value="MAPK"/>
</dbReference>
<evidence type="ECO:0000256" key="3">
    <source>
        <dbReference type="ARBA" id="ARBA00022840"/>
    </source>
</evidence>